<keyword evidence="2" id="KW-0238">DNA-binding</keyword>
<dbReference type="EMBL" id="LNKH01000007">
    <property type="protein sequence ID" value="OSG96513.1"/>
    <property type="molecule type" value="Genomic_DNA"/>
</dbReference>
<dbReference type="SUPFAM" id="SSF56349">
    <property type="entry name" value="DNA breaking-rejoining enzymes"/>
    <property type="match status" value="1"/>
</dbReference>
<dbReference type="InterPro" id="IPR050090">
    <property type="entry name" value="Tyrosine_recombinase_XerCD"/>
</dbReference>
<dbReference type="InterPro" id="IPR002104">
    <property type="entry name" value="Integrase_catalytic"/>
</dbReference>
<dbReference type="PANTHER" id="PTHR30349">
    <property type="entry name" value="PHAGE INTEGRASE-RELATED"/>
    <property type="match status" value="1"/>
</dbReference>
<accession>A0A1X2ZQ74</accession>
<evidence type="ECO:0000313" key="5">
    <source>
        <dbReference type="EMBL" id="OSG96513.1"/>
    </source>
</evidence>
<dbReference type="PROSITE" id="PS51898">
    <property type="entry name" value="TYR_RECOMBINASE"/>
    <property type="match status" value="1"/>
</dbReference>
<evidence type="ECO:0000313" key="8">
    <source>
        <dbReference type="Proteomes" id="UP000193905"/>
    </source>
</evidence>
<dbReference type="PANTHER" id="PTHR30349:SF64">
    <property type="entry name" value="PROPHAGE INTEGRASE INTD-RELATED"/>
    <property type="match status" value="1"/>
</dbReference>
<protein>
    <submittedName>
        <fullName evidence="5">Site-specific recombinase</fullName>
    </submittedName>
</protein>
<dbReference type="GO" id="GO:0006310">
    <property type="term" value="P:DNA recombination"/>
    <property type="evidence" value="ECO:0007669"/>
    <property type="project" value="UniProtKB-KW"/>
</dbReference>
<dbReference type="Gene3D" id="1.10.443.10">
    <property type="entry name" value="Intergrase catalytic core"/>
    <property type="match status" value="1"/>
</dbReference>
<evidence type="ECO:0000313" key="6">
    <source>
        <dbReference type="EMBL" id="OSG99960.1"/>
    </source>
</evidence>
<proteinExistence type="inferred from homology"/>
<dbReference type="CDD" id="cd01189">
    <property type="entry name" value="INT_ICEBs1_C_like"/>
    <property type="match status" value="1"/>
</dbReference>
<dbReference type="AlphaFoldDB" id="A0A1X2ZQ74"/>
<reference evidence="7 8" key="1">
    <citation type="journal article" date="2016" name="Sci. Rep.">
        <title>Evaluation of genetic diversity among strains of the human gut commensal Bifidobacterium adolescentis.</title>
        <authorList>
            <person name="Duranti S."/>
            <person name="Milani C."/>
            <person name="Lugli G.A."/>
            <person name="Mancabelli L."/>
            <person name="Turroni F."/>
            <person name="Ferrario C."/>
            <person name="Mangifesta M."/>
            <person name="Viappiani A."/>
            <person name="Sanchez B."/>
            <person name="Margolles A."/>
            <person name="van Sinderen D."/>
            <person name="Ventura M."/>
        </authorList>
    </citation>
    <scope>NUCLEOTIDE SEQUENCE [LARGE SCALE GENOMIC DNA]</scope>
    <source>
        <strain evidence="5 8">AL46-2</strain>
        <strain evidence="6 7">AL46-7</strain>
    </source>
</reference>
<comment type="caution">
    <text evidence="5">The sequence shown here is derived from an EMBL/GenBank/DDBJ whole genome shotgun (WGS) entry which is preliminary data.</text>
</comment>
<dbReference type="EMBL" id="LNKI01000003">
    <property type="protein sequence ID" value="OSG99960.1"/>
    <property type="molecule type" value="Genomic_DNA"/>
</dbReference>
<gene>
    <name evidence="5" type="ORF">AL0462_1008</name>
    <name evidence="6" type="ORF">AL0467_1160</name>
</gene>
<dbReference type="InterPro" id="IPR013762">
    <property type="entry name" value="Integrase-like_cat_sf"/>
</dbReference>
<dbReference type="Proteomes" id="UP000193208">
    <property type="component" value="Unassembled WGS sequence"/>
</dbReference>
<dbReference type="Gene3D" id="1.10.150.130">
    <property type="match status" value="1"/>
</dbReference>
<comment type="similarity">
    <text evidence="1">Belongs to the 'phage' integrase family.</text>
</comment>
<evidence type="ECO:0000256" key="1">
    <source>
        <dbReference type="ARBA" id="ARBA00008857"/>
    </source>
</evidence>
<dbReference type="InterPro" id="IPR011010">
    <property type="entry name" value="DNA_brk_join_enz"/>
</dbReference>
<dbReference type="Proteomes" id="UP000193905">
    <property type="component" value="Unassembled WGS sequence"/>
</dbReference>
<dbReference type="InterPro" id="IPR010998">
    <property type="entry name" value="Integrase_recombinase_N"/>
</dbReference>
<name>A0A1X2ZQ74_BIFAD</name>
<dbReference type="Pfam" id="PF00589">
    <property type="entry name" value="Phage_integrase"/>
    <property type="match status" value="1"/>
</dbReference>
<evidence type="ECO:0000256" key="2">
    <source>
        <dbReference type="ARBA" id="ARBA00023125"/>
    </source>
</evidence>
<dbReference type="GO" id="GO:0015074">
    <property type="term" value="P:DNA integration"/>
    <property type="evidence" value="ECO:0007669"/>
    <property type="project" value="UniProtKB-KW"/>
</dbReference>
<dbReference type="RefSeq" id="WP_085380938.1">
    <property type="nucleotide sequence ID" value="NZ_JBBNKV010000002.1"/>
</dbReference>
<organism evidence="5 8">
    <name type="scientific">Bifidobacterium adolescentis</name>
    <dbReference type="NCBI Taxonomy" id="1680"/>
    <lineage>
        <taxon>Bacteria</taxon>
        <taxon>Bacillati</taxon>
        <taxon>Actinomycetota</taxon>
        <taxon>Actinomycetes</taxon>
        <taxon>Bifidobacteriales</taxon>
        <taxon>Bifidobacteriaceae</taxon>
        <taxon>Bifidobacterium</taxon>
    </lineage>
</organism>
<sequence>MAKAWIRDRWLKSKAVVDGVELTPTTGMKRQVAANPDTADVPAALRTADYGRGMRWQVCWRADGRQHRESLPTREAAEARAAELNDDIRSGRYVDPRGGNRTLDEVFPLWLADHTGVRPATIDNYIRHYNGMVRPRFGSTRIGDIDERAVKAWVADLDSGAIRTKYGEPYTKGAIKTGVRRLLGSMLRYAVRRRWIMADPTAGVRLPRAPMQRVDAFTPAEARAIADAAGTLRTPTGRPCGRPMDRLIVLLLASTGMRPGEMAALDVRDVDLAHGTINVDKTMTKAEAGHYRYVQGDTKTPKGRRRLPIPPFLRDGLEELVAGHDGGEPLFTSPRGERLLYAQWSKRVFRPAMAAAGIDPDGRTLTLYSLRHTFASVAIAAGADVKTLQELMGHEDATVTLNTYAAAFADRRVEVAGAVSDAFDDALGQTPTDGHF</sequence>
<evidence type="ECO:0000313" key="7">
    <source>
        <dbReference type="Proteomes" id="UP000193208"/>
    </source>
</evidence>
<keyword evidence="3" id="KW-0233">DNA recombination</keyword>
<evidence type="ECO:0000256" key="3">
    <source>
        <dbReference type="ARBA" id="ARBA00023172"/>
    </source>
</evidence>
<evidence type="ECO:0000259" key="4">
    <source>
        <dbReference type="PROSITE" id="PS51898"/>
    </source>
</evidence>
<dbReference type="GO" id="GO:0003677">
    <property type="term" value="F:DNA binding"/>
    <property type="evidence" value="ECO:0007669"/>
    <property type="project" value="UniProtKB-KW"/>
</dbReference>
<feature type="domain" description="Tyr recombinase" evidence="4">
    <location>
        <begin position="212"/>
        <end position="417"/>
    </location>
</feature>